<dbReference type="Proteomes" id="UP001163321">
    <property type="component" value="Chromosome 4"/>
</dbReference>
<name>A0ACC0W7D4_9STRA</name>
<keyword evidence="2" id="KW-1185">Reference proteome</keyword>
<protein>
    <submittedName>
        <fullName evidence="1">Uncharacterized protein</fullName>
    </submittedName>
</protein>
<comment type="caution">
    <text evidence="1">The sequence shown here is derived from an EMBL/GenBank/DDBJ whole genome shotgun (WGS) entry which is preliminary data.</text>
</comment>
<organism evidence="1 2">
    <name type="scientific">Peronosclerospora sorghi</name>
    <dbReference type="NCBI Taxonomy" id="230839"/>
    <lineage>
        <taxon>Eukaryota</taxon>
        <taxon>Sar</taxon>
        <taxon>Stramenopiles</taxon>
        <taxon>Oomycota</taxon>
        <taxon>Peronosporomycetes</taxon>
        <taxon>Peronosporales</taxon>
        <taxon>Peronosporaceae</taxon>
        <taxon>Peronosclerospora</taxon>
    </lineage>
</organism>
<evidence type="ECO:0000313" key="2">
    <source>
        <dbReference type="Proteomes" id="UP001163321"/>
    </source>
</evidence>
<gene>
    <name evidence="1" type="ORF">PsorP6_006768</name>
</gene>
<sequence>MKTSAPHEGDAKRKTTESQLKPGSSCLAQNWSYQIARCLELKRRHGQISSSSSASLSFLDYIVWDSMHARIGKLGKGYFESKKIHMVVVSYLRSGDMGISKSFKE</sequence>
<proteinExistence type="predicted"/>
<evidence type="ECO:0000313" key="1">
    <source>
        <dbReference type="EMBL" id="KAI9913999.1"/>
    </source>
</evidence>
<reference evidence="1 2" key="1">
    <citation type="journal article" date="2022" name="bioRxiv">
        <title>The genome of the oomycete Peronosclerospora sorghi, a cosmopolitan pathogen of maize and sorghum, is inflated with dispersed pseudogenes.</title>
        <authorList>
            <person name="Fletcher K."/>
            <person name="Martin F."/>
            <person name="Isakeit T."/>
            <person name="Cavanaugh K."/>
            <person name="Magill C."/>
            <person name="Michelmore R."/>
        </authorList>
    </citation>
    <scope>NUCLEOTIDE SEQUENCE [LARGE SCALE GENOMIC DNA]</scope>
    <source>
        <strain evidence="1">P6</strain>
    </source>
</reference>
<dbReference type="EMBL" id="CM047583">
    <property type="protein sequence ID" value="KAI9913999.1"/>
    <property type="molecule type" value="Genomic_DNA"/>
</dbReference>
<accession>A0ACC0W7D4</accession>